<evidence type="ECO:0000313" key="2">
    <source>
        <dbReference type="Proteomes" id="UP000290288"/>
    </source>
</evidence>
<accession>A0A4Q2DBZ3</accession>
<name>A0A4Q2DBZ3_9AGAR</name>
<comment type="caution">
    <text evidence="1">The sequence shown here is derived from an EMBL/GenBank/DDBJ whole genome shotgun (WGS) entry which is preliminary data.</text>
</comment>
<dbReference type="EMBL" id="SDEE01000446">
    <property type="protein sequence ID" value="RXW16361.1"/>
    <property type="molecule type" value="Genomic_DNA"/>
</dbReference>
<dbReference type="STRING" id="2316362.A0A4Q2DBZ3"/>
<dbReference type="Proteomes" id="UP000290288">
    <property type="component" value="Unassembled WGS sequence"/>
</dbReference>
<reference evidence="1 2" key="1">
    <citation type="submission" date="2019-01" db="EMBL/GenBank/DDBJ databases">
        <title>Draft genome sequence of Psathyrella aberdarensis IHI B618.</title>
        <authorList>
            <person name="Buettner E."/>
            <person name="Kellner H."/>
        </authorList>
    </citation>
    <scope>NUCLEOTIDE SEQUENCE [LARGE SCALE GENOMIC DNA]</scope>
    <source>
        <strain evidence="1 2">IHI B618</strain>
    </source>
</reference>
<evidence type="ECO:0000313" key="1">
    <source>
        <dbReference type="EMBL" id="RXW16361.1"/>
    </source>
</evidence>
<keyword evidence="2" id="KW-1185">Reference proteome</keyword>
<organism evidence="1 2">
    <name type="scientific">Candolleomyces aberdarensis</name>
    <dbReference type="NCBI Taxonomy" id="2316362"/>
    <lineage>
        <taxon>Eukaryota</taxon>
        <taxon>Fungi</taxon>
        <taxon>Dikarya</taxon>
        <taxon>Basidiomycota</taxon>
        <taxon>Agaricomycotina</taxon>
        <taxon>Agaricomycetes</taxon>
        <taxon>Agaricomycetidae</taxon>
        <taxon>Agaricales</taxon>
        <taxon>Agaricineae</taxon>
        <taxon>Psathyrellaceae</taxon>
        <taxon>Candolleomyces</taxon>
    </lineage>
</organism>
<dbReference type="OrthoDB" id="3042506at2759"/>
<sequence>MVNSLPTENGIDSSTFFQYAKRLRSLTLGTSNGHDDTPTLSLVRLADLQAPGNPLFPGLKSVAFTSSHVSQMTAIYGTLTLASPITKLEFTALEVETATFATMLAFFSTQFASSLAYLNLTFPVTHRDFTMESLRFLPCFQALRSLTLSSKNPQFPIFDKSLMDWILKLESLKNLKIDVCVEPTELDTTTHHNKQAISACLHTLWLGGPLNFIDFVLPMFAHRGVRITALTLAPIGDYDPGPIRAFVQSNFPNALNSLELLRN</sequence>
<protein>
    <submittedName>
        <fullName evidence="1">Uncharacterized protein</fullName>
    </submittedName>
</protein>
<dbReference type="SUPFAM" id="SSF52047">
    <property type="entry name" value="RNI-like"/>
    <property type="match status" value="1"/>
</dbReference>
<dbReference type="AlphaFoldDB" id="A0A4Q2DBZ3"/>
<proteinExistence type="predicted"/>
<gene>
    <name evidence="1" type="ORF">EST38_g9501</name>
</gene>